<sequence>MIMKYLVFIALLCASCEGSFMQDFPTKGNHIGTFADSGNSDCISNIVLTTDTTYKEFDYTLSINRTQ</sequence>
<organism evidence="1 2">
    <name type="scientific">Bacteroides fragilis</name>
    <dbReference type="NCBI Taxonomy" id="817"/>
    <lineage>
        <taxon>Bacteria</taxon>
        <taxon>Pseudomonadati</taxon>
        <taxon>Bacteroidota</taxon>
        <taxon>Bacteroidia</taxon>
        <taxon>Bacteroidales</taxon>
        <taxon>Bacteroidaceae</taxon>
        <taxon>Bacteroides</taxon>
    </lineage>
</organism>
<evidence type="ECO:0000313" key="2">
    <source>
        <dbReference type="Proteomes" id="UP000284614"/>
    </source>
</evidence>
<reference evidence="1 2" key="1">
    <citation type="submission" date="2018-08" db="EMBL/GenBank/DDBJ databases">
        <title>A genome reference for cultivated species of the human gut microbiota.</title>
        <authorList>
            <person name="Zou Y."/>
            <person name="Xue W."/>
            <person name="Luo G."/>
        </authorList>
    </citation>
    <scope>NUCLEOTIDE SEQUENCE [LARGE SCALE GENOMIC DNA]</scope>
    <source>
        <strain evidence="1 2">OF01-1</strain>
    </source>
</reference>
<accession>A0A413JSP9</accession>
<proteinExistence type="predicted"/>
<dbReference type="Proteomes" id="UP000284614">
    <property type="component" value="Unassembled WGS sequence"/>
</dbReference>
<name>A0A413JSP9_BACFG</name>
<dbReference type="EMBL" id="QSDG01000033">
    <property type="protein sequence ID" value="RGY64266.1"/>
    <property type="molecule type" value="Genomic_DNA"/>
</dbReference>
<evidence type="ECO:0000313" key="1">
    <source>
        <dbReference type="EMBL" id="RGY64266.1"/>
    </source>
</evidence>
<dbReference type="AlphaFoldDB" id="A0A413JSP9"/>
<protein>
    <submittedName>
        <fullName evidence="1">Uncharacterized protein</fullName>
    </submittedName>
</protein>
<comment type="caution">
    <text evidence="1">The sequence shown here is derived from an EMBL/GenBank/DDBJ whole genome shotgun (WGS) entry which is preliminary data.</text>
</comment>
<gene>
    <name evidence="1" type="ORF">DXA27_22285</name>
</gene>